<proteinExistence type="predicted"/>
<evidence type="ECO:0000313" key="1">
    <source>
        <dbReference type="EMBL" id="JAD33923.1"/>
    </source>
</evidence>
<dbReference type="AlphaFoldDB" id="A0A0A8Z8A0"/>
<organism evidence="1">
    <name type="scientific">Arundo donax</name>
    <name type="common">Giant reed</name>
    <name type="synonym">Donax arundinaceus</name>
    <dbReference type="NCBI Taxonomy" id="35708"/>
    <lineage>
        <taxon>Eukaryota</taxon>
        <taxon>Viridiplantae</taxon>
        <taxon>Streptophyta</taxon>
        <taxon>Embryophyta</taxon>
        <taxon>Tracheophyta</taxon>
        <taxon>Spermatophyta</taxon>
        <taxon>Magnoliopsida</taxon>
        <taxon>Liliopsida</taxon>
        <taxon>Poales</taxon>
        <taxon>Poaceae</taxon>
        <taxon>PACMAD clade</taxon>
        <taxon>Arundinoideae</taxon>
        <taxon>Arundineae</taxon>
        <taxon>Arundo</taxon>
    </lineage>
</organism>
<name>A0A0A8Z8A0_ARUDO</name>
<protein>
    <submittedName>
        <fullName evidence="1">RAP9-2</fullName>
    </submittedName>
</protein>
<accession>A0A0A8Z8A0</accession>
<reference evidence="1" key="1">
    <citation type="submission" date="2014-09" db="EMBL/GenBank/DDBJ databases">
        <authorList>
            <person name="Magalhaes I.L.F."/>
            <person name="Oliveira U."/>
            <person name="Santos F.R."/>
            <person name="Vidigal T.H.D.A."/>
            <person name="Brescovit A.D."/>
            <person name="Santos A.J."/>
        </authorList>
    </citation>
    <scope>NUCLEOTIDE SEQUENCE</scope>
    <source>
        <tissue evidence="1">Shoot tissue taken approximately 20 cm above the soil surface</tissue>
    </source>
</reference>
<dbReference type="EMBL" id="GBRH01263972">
    <property type="protein sequence ID" value="JAD33923.1"/>
    <property type="molecule type" value="Transcribed_RNA"/>
</dbReference>
<sequence>MYDLRSKLVTAFTPLYSIAAMSYARAASS</sequence>
<reference evidence="1" key="2">
    <citation type="journal article" date="2015" name="Data Brief">
        <title>Shoot transcriptome of the giant reed, Arundo donax.</title>
        <authorList>
            <person name="Barrero R.A."/>
            <person name="Guerrero F.D."/>
            <person name="Moolhuijzen P."/>
            <person name="Goolsby J.A."/>
            <person name="Tidwell J."/>
            <person name="Bellgard S.E."/>
            <person name="Bellgard M.I."/>
        </authorList>
    </citation>
    <scope>NUCLEOTIDE SEQUENCE</scope>
    <source>
        <tissue evidence="1">Shoot tissue taken approximately 20 cm above the soil surface</tissue>
    </source>
</reference>